<keyword evidence="4" id="KW-0547">Nucleotide-binding</keyword>
<dbReference type="SMART" id="SM00220">
    <property type="entry name" value="S_TKc"/>
    <property type="match status" value="1"/>
</dbReference>
<organism evidence="11 12">
    <name type="scientific">Zostera marina</name>
    <name type="common">Eelgrass</name>
    <dbReference type="NCBI Taxonomy" id="29655"/>
    <lineage>
        <taxon>Eukaryota</taxon>
        <taxon>Viridiplantae</taxon>
        <taxon>Streptophyta</taxon>
        <taxon>Embryophyta</taxon>
        <taxon>Tracheophyta</taxon>
        <taxon>Spermatophyta</taxon>
        <taxon>Magnoliopsida</taxon>
        <taxon>Liliopsida</taxon>
        <taxon>Zosteraceae</taxon>
        <taxon>Zostera</taxon>
    </lineage>
</organism>
<accession>A0A0K9NSZ8</accession>
<dbReference type="EC" id="2.7.11.1" evidence="1"/>
<evidence type="ECO:0000256" key="7">
    <source>
        <dbReference type="ARBA" id="ARBA00047899"/>
    </source>
</evidence>
<keyword evidence="12" id="KW-1185">Reference proteome</keyword>
<dbReference type="InterPro" id="IPR011009">
    <property type="entry name" value="Kinase-like_dom_sf"/>
</dbReference>
<evidence type="ECO:0000313" key="11">
    <source>
        <dbReference type="EMBL" id="KMZ59904.1"/>
    </source>
</evidence>
<sequence>MDPDCSDFQQRDPTGRYGRYNEILDNGCSNNTVERFKAFDEYEGIEVAWNRINLNCFPQKNLKQLEILHSEILLLQTLNHKNIMKFYTSWVDTSKNNINFVTELFTSGTLRQYRLKHRKINIGAVKDWCRQILKGLAYLHSYNPPIIHKDLKCDNIFINGNQGVVKIGNLGLSTIIQKFHASQCVGTKEFMAPEMYGEQYNESFDIYSFGLCILEMVTFDYSYTKSTHTSQVYKKSLKPKALQKVKDPEVRRFVEKCLAPASQRLSAKKLLKDPFLFIGDNEASNELGILTKQLILSPSNNGNNQLVLNSSPNDIESELQDNELYLHDNIKAELHEPDTSPKGEFVPNVEITIKGRSEDGEILLMLRISDKEGRVRNIHFPFDIESDTALSVATEMVGELGITEYDVRNIADMIDGEIPSVVPDWMPRLSSIDETSTTVSMLSPLHESNCSSSCNSPANNSFSVKNSSHNNIPSSQCPKFQRSASTHGRFEEVRYKVEGPSHKRSKSFSIKSVGPPPTPSWVADSSIYDKCLDTTGIGYQHPPPELPDDYQNEIRQELRYLKEKYQVKAQDHDNMHLQLDDVKRPSSPTSENGNSSSSSYNSLIQQHHSNDELMKSIHFGMWFSSHLHLGNNEEGNTSKYG</sequence>
<evidence type="ECO:0000256" key="4">
    <source>
        <dbReference type="ARBA" id="ARBA00022741"/>
    </source>
</evidence>
<evidence type="ECO:0000256" key="6">
    <source>
        <dbReference type="ARBA" id="ARBA00022840"/>
    </source>
</evidence>
<evidence type="ECO:0000256" key="8">
    <source>
        <dbReference type="ARBA" id="ARBA00048679"/>
    </source>
</evidence>
<dbReference type="Gene3D" id="3.30.200.20">
    <property type="entry name" value="Phosphorylase Kinase, domain 1"/>
    <property type="match status" value="1"/>
</dbReference>
<evidence type="ECO:0000259" key="10">
    <source>
        <dbReference type="PROSITE" id="PS50011"/>
    </source>
</evidence>
<dbReference type="Gene3D" id="3.10.20.90">
    <property type="entry name" value="Phosphatidylinositol 3-kinase Catalytic Subunit, Chain A, domain 1"/>
    <property type="match status" value="1"/>
</dbReference>
<dbReference type="PANTHER" id="PTHR13902">
    <property type="entry name" value="SERINE/THREONINE-PROTEIN KINASE WNK WITH NO LYSINE -RELATED"/>
    <property type="match status" value="1"/>
</dbReference>
<dbReference type="SUPFAM" id="SSF56112">
    <property type="entry name" value="Protein kinase-like (PK-like)"/>
    <property type="match status" value="1"/>
</dbReference>
<name>A0A0K9NSZ8_ZOSMR</name>
<evidence type="ECO:0000313" key="12">
    <source>
        <dbReference type="Proteomes" id="UP000036987"/>
    </source>
</evidence>
<dbReference type="FunFam" id="1.10.510.10:FF:001565">
    <property type="entry name" value="WNK protein kinase"/>
    <property type="match status" value="1"/>
</dbReference>
<dbReference type="PROSITE" id="PS50011">
    <property type="entry name" value="PROTEIN_KINASE_DOM"/>
    <property type="match status" value="1"/>
</dbReference>
<evidence type="ECO:0000256" key="3">
    <source>
        <dbReference type="ARBA" id="ARBA00022679"/>
    </source>
</evidence>
<keyword evidence="6" id="KW-0067">ATP-binding</keyword>
<dbReference type="GO" id="GO:0005524">
    <property type="term" value="F:ATP binding"/>
    <property type="evidence" value="ECO:0007669"/>
    <property type="project" value="UniProtKB-KW"/>
</dbReference>
<dbReference type="Gene3D" id="1.10.510.10">
    <property type="entry name" value="Transferase(Phosphotransferase) domain 1"/>
    <property type="match status" value="1"/>
</dbReference>
<dbReference type="GO" id="GO:0005737">
    <property type="term" value="C:cytoplasm"/>
    <property type="evidence" value="ECO:0000318"/>
    <property type="project" value="GO_Central"/>
</dbReference>
<keyword evidence="3" id="KW-0808">Transferase</keyword>
<gene>
    <name evidence="11" type="ORF">ZOSMA_63G00150</name>
</gene>
<dbReference type="InterPro" id="IPR000719">
    <property type="entry name" value="Prot_kinase_dom"/>
</dbReference>
<comment type="caution">
    <text evidence="11">The sequence shown here is derived from an EMBL/GenBank/DDBJ whole genome shotgun (WGS) entry which is preliminary data.</text>
</comment>
<dbReference type="InterPro" id="IPR050588">
    <property type="entry name" value="WNK_Ser-Thr_kinase"/>
</dbReference>
<feature type="region of interest" description="Disordered" evidence="9">
    <location>
        <begin position="580"/>
        <end position="601"/>
    </location>
</feature>
<dbReference type="Pfam" id="PF12202">
    <property type="entry name" value="OSR1_C"/>
    <property type="match status" value="1"/>
</dbReference>
<dbReference type="Pfam" id="PF00069">
    <property type="entry name" value="Pkinase"/>
    <property type="match status" value="1"/>
</dbReference>
<feature type="domain" description="Protein kinase" evidence="10">
    <location>
        <begin position="6"/>
        <end position="276"/>
    </location>
</feature>
<comment type="catalytic activity">
    <reaction evidence="8">
        <text>L-seryl-[protein] + ATP = O-phospho-L-seryl-[protein] + ADP + H(+)</text>
        <dbReference type="Rhea" id="RHEA:17989"/>
        <dbReference type="Rhea" id="RHEA-COMP:9863"/>
        <dbReference type="Rhea" id="RHEA-COMP:11604"/>
        <dbReference type="ChEBI" id="CHEBI:15378"/>
        <dbReference type="ChEBI" id="CHEBI:29999"/>
        <dbReference type="ChEBI" id="CHEBI:30616"/>
        <dbReference type="ChEBI" id="CHEBI:83421"/>
        <dbReference type="ChEBI" id="CHEBI:456216"/>
        <dbReference type="EC" id="2.7.11.1"/>
    </reaction>
</comment>
<dbReference type="OrthoDB" id="4062651at2759"/>
<dbReference type="EMBL" id="LFYR01001699">
    <property type="protein sequence ID" value="KMZ59904.1"/>
    <property type="molecule type" value="Genomic_DNA"/>
</dbReference>
<dbReference type="OMA" id="ECERSHC"/>
<dbReference type="GO" id="GO:0035556">
    <property type="term" value="P:intracellular signal transduction"/>
    <property type="evidence" value="ECO:0000318"/>
    <property type="project" value="GO_Central"/>
</dbReference>
<evidence type="ECO:0000256" key="5">
    <source>
        <dbReference type="ARBA" id="ARBA00022777"/>
    </source>
</evidence>
<proteinExistence type="predicted"/>
<keyword evidence="5 11" id="KW-0418">Kinase</keyword>
<dbReference type="GO" id="GO:0004674">
    <property type="term" value="F:protein serine/threonine kinase activity"/>
    <property type="evidence" value="ECO:0000318"/>
    <property type="project" value="GO_Central"/>
</dbReference>
<dbReference type="InterPro" id="IPR008271">
    <property type="entry name" value="Ser/Thr_kinase_AS"/>
</dbReference>
<keyword evidence="2" id="KW-0723">Serine/threonine-protein kinase</keyword>
<comment type="catalytic activity">
    <reaction evidence="7">
        <text>L-threonyl-[protein] + ATP = O-phospho-L-threonyl-[protein] + ADP + H(+)</text>
        <dbReference type="Rhea" id="RHEA:46608"/>
        <dbReference type="Rhea" id="RHEA-COMP:11060"/>
        <dbReference type="Rhea" id="RHEA-COMP:11605"/>
        <dbReference type="ChEBI" id="CHEBI:15378"/>
        <dbReference type="ChEBI" id="CHEBI:30013"/>
        <dbReference type="ChEBI" id="CHEBI:30616"/>
        <dbReference type="ChEBI" id="CHEBI:61977"/>
        <dbReference type="ChEBI" id="CHEBI:456216"/>
        <dbReference type="EC" id="2.7.11.1"/>
    </reaction>
</comment>
<dbReference type="PROSITE" id="PS00108">
    <property type="entry name" value="PROTEIN_KINASE_ST"/>
    <property type="match status" value="1"/>
</dbReference>
<dbReference type="STRING" id="29655.A0A0K9NSZ8"/>
<dbReference type="FunFam" id="3.30.200.20:FF:000075">
    <property type="entry name" value="Probable serine/threonine-protein kinase WNK1"/>
    <property type="match status" value="1"/>
</dbReference>
<evidence type="ECO:0000256" key="9">
    <source>
        <dbReference type="SAM" id="MobiDB-lite"/>
    </source>
</evidence>
<protein>
    <recommendedName>
        <fullName evidence="1">non-specific serine/threonine protein kinase</fullName>
        <ecNumber evidence="1">2.7.11.1</ecNumber>
    </recommendedName>
</protein>
<dbReference type="InterPro" id="IPR024678">
    <property type="entry name" value="Kinase_OSR1/WNK_CCT"/>
</dbReference>
<evidence type="ECO:0000256" key="2">
    <source>
        <dbReference type="ARBA" id="ARBA00022527"/>
    </source>
</evidence>
<reference evidence="12" key="1">
    <citation type="journal article" date="2016" name="Nature">
        <title>The genome of the seagrass Zostera marina reveals angiosperm adaptation to the sea.</title>
        <authorList>
            <person name="Olsen J.L."/>
            <person name="Rouze P."/>
            <person name="Verhelst B."/>
            <person name="Lin Y.-C."/>
            <person name="Bayer T."/>
            <person name="Collen J."/>
            <person name="Dattolo E."/>
            <person name="De Paoli E."/>
            <person name="Dittami S."/>
            <person name="Maumus F."/>
            <person name="Michel G."/>
            <person name="Kersting A."/>
            <person name="Lauritano C."/>
            <person name="Lohaus R."/>
            <person name="Toepel M."/>
            <person name="Tonon T."/>
            <person name="Vanneste K."/>
            <person name="Amirebrahimi M."/>
            <person name="Brakel J."/>
            <person name="Bostroem C."/>
            <person name="Chovatia M."/>
            <person name="Grimwood J."/>
            <person name="Jenkins J.W."/>
            <person name="Jueterbock A."/>
            <person name="Mraz A."/>
            <person name="Stam W.T."/>
            <person name="Tice H."/>
            <person name="Bornberg-Bauer E."/>
            <person name="Green P.J."/>
            <person name="Pearson G.A."/>
            <person name="Procaccini G."/>
            <person name="Duarte C.M."/>
            <person name="Schmutz J."/>
            <person name="Reusch T.B.H."/>
            <person name="Van de Peer Y."/>
        </authorList>
    </citation>
    <scope>NUCLEOTIDE SEQUENCE [LARGE SCALE GENOMIC DNA]</scope>
    <source>
        <strain evidence="12">cv. Finnish</strain>
    </source>
</reference>
<dbReference type="Proteomes" id="UP000036987">
    <property type="component" value="Unassembled WGS sequence"/>
</dbReference>
<feature type="compositionally biased region" description="Low complexity" evidence="9">
    <location>
        <begin position="586"/>
        <end position="601"/>
    </location>
</feature>
<dbReference type="AlphaFoldDB" id="A0A0K9NSZ8"/>
<evidence type="ECO:0000256" key="1">
    <source>
        <dbReference type="ARBA" id="ARBA00012513"/>
    </source>
</evidence>